<name>A0ABU5G9S4_9ACTO</name>
<keyword evidence="2" id="KW-1185">Reference proteome</keyword>
<evidence type="ECO:0000313" key="2">
    <source>
        <dbReference type="Proteomes" id="UP001275049"/>
    </source>
</evidence>
<dbReference type="Proteomes" id="UP001275049">
    <property type="component" value="Unassembled WGS sequence"/>
</dbReference>
<gene>
    <name evidence="1" type="ORF">R6G86_08000</name>
</gene>
<comment type="caution">
    <text evidence="1">The sequence shown here is derived from an EMBL/GenBank/DDBJ whole genome shotgun (WGS) entry which is preliminary data.</text>
</comment>
<dbReference type="NCBIfam" id="TIGR01665">
    <property type="entry name" value="put_anti_recept"/>
    <property type="match status" value="1"/>
</dbReference>
<proteinExistence type="predicted"/>
<dbReference type="InterPro" id="IPR007119">
    <property type="entry name" value="Phage_tail_spike_N"/>
</dbReference>
<dbReference type="EMBL" id="JAWNGA010000016">
    <property type="protein sequence ID" value="MDY5133679.1"/>
    <property type="molecule type" value="Genomic_DNA"/>
</dbReference>
<reference evidence="1 2" key="1">
    <citation type="submission" date="2023-10" db="EMBL/GenBank/DDBJ databases">
        <title>Whole Genome based description of the genera Actinobaculum and Actinotignum reveals a complex phylogenetic relationship within the species included in the genus Actinotignum.</title>
        <authorList>
            <person name="Jensen C.S."/>
            <person name="Dargis R."/>
            <person name="Kemp M."/>
            <person name="Christensen J.J."/>
        </authorList>
    </citation>
    <scope>NUCLEOTIDE SEQUENCE [LARGE SCALE GENOMIC DNA]</scope>
    <source>
        <strain evidence="1 2">SLA_B974</strain>
    </source>
</reference>
<organism evidence="1 2">
    <name type="scientific">Actinotignum urinale</name>
    <dbReference type="NCBI Taxonomy" id="190146"/>
    <lineage>
        <taxon>Bacteria</taxon>
        <taxon>Bacillati</taxon>
        <taxon>Actinomycetota</taxon>
        <taxon>Actinomycetes</taxon>
        <taxon>Actinomycetales</taxon>
        <taxon>Actinomycetaceae</taxon>
        <taxon>Actinotignum</taxon>
    </lineage>
</organism>
<sequence>MITIHDRSANDFTASGLAVLDRHLIDPKVTQELNGKFSLTFSYPLDGPAANLLAIENIVAAPVPGISGRQGFRISELATSLDGTLKVVAHHVFYDLSANLIAATYVVNKTAKAALAQLLGAANSPYGFSWEG</sequence>
<dbReference type="RefSeq" id="WP_320755530.1">
    <property type="nucleotide sequence ID" value="NZ_JAWNGA010000016.1"/>
</dbReference>
<evidence type="ECO:0000313" key="1">
    <source>
        <dbReference type="EMBL" id="MDY5133679.1"/>
    </source>
</evidence>
<protein>
    <submittedName>
        <fullName evidence="1">Phage tail spike protein</fullName>
    </submittedName>
</protein>
<accession>A0ABU5G9S4</accession>